<dbReference type="Proteomes" id="UP000199478">
    <property type="component" value="Unassembled WGS sequence"/>
</dbReference>
<evidence type="ECO:0000256" key="1">
    <source>
        <dbReference type="SAM" id="SignalP"/>
    </source>
</evidence>
<sequence>MGFAMKSFLAALAILPSIAHAETQYWDYGAWTVMVETVDTGEDLRVFCTAFTGGDGAPSLRIDVSNGDAMPPDFYPAPVLHESAPRGYATMMQDGDRVLFEFDREGVTEGFVQAFHDEDGIMQAQAFAHTADNLWLLQTMRHADQMWTTRDGEVIYGASLAGFTAAYGKIAEQCGFSTVGVIE</sequence>
<evidence type="ECO:0000313" key="3">
    <source>
        <dbReference type="Proteomes" id="UP000199478"/>
    </source>
</evidence>
<gene>
    <name evidence="2" type="ORF">SAMN04488005_0256</name>
</gene>
<feature type="chain" id="PRO_5011774031" description="Invasion protein IalB, involved in pathogenesis" evidence="1">
    <location>
        <begin position="22"/>
        <end position="183"/>
    </location>
</feature>
<feature type="signal peptide" evidence="1">
    <location>
        <begin position="1"/>
        <end position="21"/>
    </location>
</feature>
<protein>
    <recommendedName>
        <fullName evidence="4">Invasion protein IalB, involved in pathogenesis</fullName>
    </recommendedName>
</protein>
<evidence type="ECO:0000313" key="2">
    <source>
        <dbReference type="EMBL" id="SFR32151.1"/>
    </source>
</evidence>
<reference evidence="3" key="1">
    <citation type="submission" date="2016-10" db="EMBL/GenBank/DDBJ databases">
        <authorList>
            <person name="Varghese N."/>
            <person name="Submissions S."/>
        </authorList>
    </citation>
    <scope>NUCLEOTIDE SEQUENCE [LARGE SCALE GENOMIC DNA]</scope>
    <source>
        <strain evidence="3">DSM 26879</strain>
    </source>
</reference>
<keyword evidence="1" id="KW-0732">Signal</keyword>
<evidence type="ECO:0008006" key="4">
    <source>
        <dbReference type="Google" id="ProtNLM"/>
    </source>
</evidence>
<name>A0A1I6FQD1_9RHOB</name>
<keyword evidence="3" id="KW-1185">Reference proteome</keyword>
<dbReference type="EMBL" id="FOYP01000001">
    <property type="protein sequence ID" value="SFR32151.1"/>
    <property type="molecule type" value="Genomic_DNA"/>
</dbReference>
<dbReference type="STRING" id="390270.SAMN04488005_0256"/>
<organism evidence="2 3">
    <name type="scientific">Yoonia tamlensis</name>
    <dbReference type="NCBI Taxonomy" id="390270"/>
    <lineage>
        <taxon>Bacteria</taxon>
        <taxon>Pseudomonadati</taxon>
        <taxon>Pseudomonadota</taxon>
        <taxon>Alphaproteobacteria</taxon>
        <taxon>Rhodobacterales</taxon>
        <taxon>Paracoccaceae</taxon>
        <taxon>Yoonia</taxon>
    </lineage>
</organism>
<accession>A0A1I6FQD1</accession>
<proteinExistence type="predicted"/>
<dbReference type="AlphaFoldDB" id="A0A1I6FQD1"/>